<dbReference type="EMBL" id="JADGKB010000014">
    <property type="protein sequence ID" value="KAJ3259988.1"/>
    <property type="molecule type" value="Genomic_DNA"/>
</dbReference>
<feature type="compositionally biased region" description="Basic and acidic residues" evidence="2">
    <location>
        <begin position="229"/>
        <end position="244"/>
    </location>
</feature>
<evidence type="ECO:0000256" key="2">
    <source>
        <dbReference type="SAM" id="MobiDB-lite"/>
    </source>
</evidence>
<evidence type="ECO:0000313" key="3">
    <source>
        <dbReference type="EMBL" id="KAJ3259988.1"/>
    </source>
</evidence>
<feature type="compositionally biased region" description="Basic and acidic residues" evidence="2">
    <location>
        <begin position="138"/>
        <end position="157"/>
    </location>
</feature>
<keyword evidence="4" id="KW-1185">Reference proteome</keyword>
<feature type="region of interest" description="Disordered" evidence="2">
    <location>
        <begin position="138"/>
        <end position="202"/>
    </location>
</feature>
<dbReference type="AlphaFoldDB" id="A0AAD5UMG2"/>
<sequence length="841" mass="95787">MATVAKAKDTPTSLLSEKAHKLVESVNIYSETLNFLDGAFNSKLSHDVEKKAASNGGSIEPSRKPSTVENPETKRNKDKILNEQDNLNVTDVKVTFAEGIPTQETVQVRYSQSNHPPPLPESITTNITSDLQSISKELDEKLQDPKSRNSVKVDDPRSSSNSISARKSVIKETPSKPNDISEKSQKGSPRESTTSVRKSVPVEPEIVRKESIGIEPNSKKESAAIYNSKPDERSDIRSVPHKVTESQLESNGVILSKVSSIESELLSLKEAKRKETEDTVKIQNHELLLKNSRQSLEMKSFMDQNNTLRKENKRLLELEANLRARIVELEMPNQQLAVIDPQDQVIQERLLQKLDEHLAWISACTTELQTISEDLLQTTKLQEKLQMYTESCAVLKKSIRSAVNAPNVKHFLVISSGLVEAIVMDSKEIWRNYKEARDVDKRIIKLSKESHRVRIEATETIQNLTSTNEKQVQELTKSLKKTETKLKAASEKYKLLNTEYEKLGKEHQELIKENKELKVLADRPPVQPEVVVLSNSDESEMKKEFEKILEANTQYKQLIENLKATIQEWKNENDLLQVSLKEMKQKYEKAEAENLKYTRKIGNLETLIEDEKLKNQKAAELLKSLQQQPVQTVKPESTPIDAILEQHLKALDTIIQKPTPPPSKNLELLQHKVSQHLKELADKDLVITKLNQQLDDTETELLETSSILQIYQEQYNVVNGLVVTNATCHPYPFSQLFVALHEKYISIQTELKEAHEQLAKLVQKSEHEKKLLLKEKETCKELETQIKSKIQLVCEIEQQLEKVRGDNLRLVGELNTANLEKQKFKDIVKKLTKGAVEYFSN</sequence>
<feature type="coiled-coil region" evidence="1">
    <location>
        <begin position="744"/>
        <end position="775"/>
    </location>
</feature>
<protein>
    <submittedName>
        <fullName evidence="3">Uncharacterized protein</fullName>
    </submittedName>
</protein>
<evidence type="ECO:0000256" key="1">
    <source>
        <dbReference type="SAM" id="Coils"/>
    </source>
</evidence>
<comment type="caution">
    <text evidence="3">The sequence shown here is derived from an EMBL/GenBank/DDBJ whole genome shotgun (WGS) entry which is preliminary data.</text>
</comment>
<dbReference type="Proteomes" id="UP001210925">
    <property type="component" value="Unassembled WGS sequence"/>
</dbReference>
<organism evidence="3 4">
    <name type="scientific">Boothiomyces macroporosus</name>
    <dbReference type="NCBI Taxonomy" id="261099"/>
    <lineage>
        <taxon>Eukaryota</taxon>
        <taxon>Fungi</taxon>
        <taxon>Fungi incertae sedis</taxon>
        <taxon>Chytridiomycota</taxon>
        <taxon>Chytridiomycota incertae sedis</taxon>
        <taxon>Chytridiomycetes</taxon>
        <taxon>Rhizophydiales</taxon>
        <taxon>Terramycetaceae</taxon>
        <taxon>Boothiomyces</taxon>
    </lineage>
</organism>
<name>A0AAD5UMG2_9FUNG</name>
<proteinExistence type="predicted"/>
<feature type="region of interest" description="Disordered" evidence="2">
    <location>
        <begin position="221"/>
        <end position="244"/>
    </location>
</feature>
<feature type="compositionally biased region" description="Basic and acidic residues" evidence="2">
    <location>
        <begin position="169"/>
        <end position="189"/>
    </location>
</feature>
<gene>
    <name evidence="3" type="ORF">HK103_001498</name>
</gene>
<evidence type="ECO:0000313" key="4">
    <source>
        <dbReference type="Proteomes" id="UP001210925"/>
    </source>
</evidence>
<accession>A0AAD5UMG2</accession>
<keyword evidence="1" id="KW-0175">Coiled coil</keyword>
<feature type="coiled-coil region" evidence="1">
    <location>
        <begin position="472"/>
        <end position="628"/>
    </location>
</feature>
<feature type="compositionally biased region" description="Low complexity" evidence="2">
    <location>
        <begin position="158"/>
        <end position="167"/>
    </location>
</feature>
<feature type="region of interest" description="Disordered" evidence="2">
    <location>
        <begin position="51"/>
        <end position="76"/>
    </location>
</feature>
<feature type="coiled-coil region" evidence="1">
    <location>
        <begin position="298"/>
        <end position="325"/>
    </location>
</feature>
<reference evidence="3" key="1">
    <citation type="submission" date="2020-05" db="EMBL/GenBank/DDBJ databases">
        <title>Phylogenomic resolution of chytrid fungi.</title>
        <authorList>
            <person name="Stajich J.E."/>
            <person name="Amses K."/>
            <person name="Simmons R."/>
            <person name="Seto K."/>
            <person name="Myers J."/>
            <person name="Bonds A."/>
            <person name="Quandt C.A."/>
            <person name="Barry K."/>
            <person name="Liu P."/>
            <person name="Grigoriev I."/>
            <person name="Longcore J.E."/>
            <person name="James T.Y."/>
        </authorList>
    </citation>
    <scope>NUCLEOTIDE SEQUENCE</scope>
    <source>
        <strain evidence="3">PLAUS21</strain>
    </source>
</reference>